<evidence type="ECO:0000313" key="1">
    <source>
        <dbReference type="EMBL" id="JAD43526.1"/>
    </source>
</evidence>
<reference evidence="1" key="1">
    <citation type="submission" date="2014-09" db="EMBL/GenBank/DDBJ databases">
        <authorList>
            <person name="Magalhaes I.L.F."/>
            <person name="Oliveira U."/>
            <person name="Santos F.R."/>
            <person name="Vidigal T.H.D.A."/>
            <person name="Brescovit A.D."/>
            <person name="Santos A.J."/>
        </authorList>
    </citation>
    <scope>NUCLEOTIDE SEQUENCE</scope>
    <source>
        <tissue evidence="1">Shoot tissue taken approximately 20 cm above the soil surface</tissue>
    </source>
</reference>
<name>A0A0A8ZXI1_ARUDO</name>
<proteinExistence type="predicted"/>
<protein>
    <submittedName>
        <fullName evidence="1">Uncharacterized protein</fullName>
    </submittedName>
</protein>
<accession>A0A0A8ZXI1</accession>
<organism evidence="1">
    <name type="scientific">Arundo donax</name>
    <name type="common">Giant reed</name>
    <name type="synonym">Donax arundinaceus</name>
    <dbReference type="NCBI Taxonomy" id="35708"/>
    <lineage>
        <taxon>Eukaryota</taxon>
        <taxon>Viridiplantae</taxon>
        <taxon>Streptophyta</taxon>
        <taxon>Embryophyta</taxon>
        <taxon>Tracheophyta</taxon>
        <taxon>Spermatophyta</taxon>
        <taxon>Magnoliopsida</taxon>
        <taxon>Liliopsida</taxon>
        <taxon>Poales</taxon>
        <taxon>Poaceae</taxon>
        <taxon>PACMAD clade</taxon>
        <taxon>Arundinoideae</taxon>
        <taxon>Arundineae</taxon>
        <taxon>Arundo</taxon>
    </lineage>
</organism>
<dbReference type="AlphaFoldDB" id="A0A0A8ZXI1"/>
<dbReference type="EMBL" id="GBRH01254369">
    <property type="protein sequence ID" value="JAD43526.1"/>
    <property type="molecule type" value="Transcribed_RNA"/>
</dbReference>
<reference evidence="1" key="2">
    <citation type="journal article" date="2015" name="Data Brief">
        <title>Shoot transcriptome of the giant reed, Arundo donax.</title>
        <authorList>
            <person name="Barrero R.A."/>
            <person name="Guerrero F.D."/>
            <person name="Moolhuijzen P."/>
            <person name="Goolsby J.A."/>
            <person name="Tidwell J."/>
            <person name="Bellgard S.E."/>
            <person name="Bellgard M.I."/>
        </authorList>
    </citation>
    <scope>NUCLEOTIDE SEQUENCE</scope>
    <source>
        <tissue evidence="1">Shoot tissue taken approximately 20 cm above the soil surface</tissue>
    </source>
</reference>
<sequence>MERMNQCKEIARRKKIK</sequence>